<dbReference type="PANTHER" id="PTHR46112:SF2">
    <property type="entry name" value="XAA-PRO AMINOPEPTIDASE P-RELATED"/>
    <property type="match status" value="1"/>
</dbReference>
<dbReference type="PANTHER" id="PTHR46112">
    <property type="entry name" value="AMINOPEPTIDASE"/>
    <property type="match status" value="1"/>
</dbReference>
<keyword evidence="2" id="KW-0031">Aminopeptidase</keyword>
<dbReference type="AlphaFoldDB" id="A0A1M7GJW5"/>
<evidence type="ECO:0000313" key="2">
    <source>
        <dbReference type="EMBL" id="SHM16435.1"/>
    </source>
</evidence>
<dbReference type="Proteomes" id="UP000184375">
    <property type="component" value="Unassembled WGS sequence"/>
</dbReference>
<dbReference type="Gene3D" id="3.40.350.10">
    <property type="entry name" value="Creatinase/prolidase N-terminal domain"/>
    <property type="match status" value="1"/>
</dbReference>
<dbReference type="InterPro" id="IPR050659">
    <property type="entry name" value="Peptidase_M24B"/>
</dbReference>
<protein>
    <submittedName>
        <fullName evidence="2">Xaa-Pro aminopeptidase</fullName>
    </submittedName>
</protein>
<dbReference type="InterPro" id="IPR000994">
    <property type="entry name" value="Pept_M24"/>
</dbReference>
<name>A0A1M7GJW5_9FIRM</name>
<evidence type="ECO:0000259" key="1">
    <source>
        <dbReference type="Pfam" id="PF00557"/>
    </source>
</evidence>
<gene>
    <name evidence="2" type="ORF">SAMN05660826_00359</name>
</gene>
<dbReference type="GO" id="GO:0004177">
    <property type="term" value="F:aminopeptidase activity"/>
    <property type="evidence" value="ECO:0007669"/>
    <property type="project" value="UniProtKB-KW"/>
</dbReference>
<keyword evidence="2" id="KW-0645">Protease</keyword>
<dbReference type="SUPFAM" id="SSF53092">
    <property type="entry name" value="Creatinase/prolidase N-terminal domain"/>
    <property type="match status" value="1"/>
</dbReference>
<dbReference type="Pfam" id="PF00557">
    <property type="entry name" value="Peptidase_M24"/>
    <property type="match status" value="1"/>
</dbReference>
<feature type="domain" description="Peptidase M24" evidence="1">
    <location>
        <begin position="135"/>
        <end position="328"/>
    </location>
</feature>
<evidence type="ECO:0000313" key="3">
    <source>
        <dbReference type="Proteomes" id="UP000184375"/>
    </source>
</evidence>
<accession>A0A1M7GJW5</accession>
<sequence>MAWSKQEFEIKVGRIKSLMAEECIGGVLITTKTNFRWLTGGRPYVNEGSERACADILITIEGIYLISNNIEAERLIREEFGALPVEKVEYPWWKPSEYGKLLLEIAKGKKIMTDVELGDKFSRLRWELLPEEIDRFREVSRCVANILEEAAYKIVPGETEEDLARMVKKIASDYEVNPWVNLVASDERAFMYRHPLPTKKKIEKYVLMAISGEKYGLFASATRLVHFGKVPDELKKRHEAVLRVDAAFIALTLPGVKVGDIFERGKKAYEDAGYKDEWENHHQGGLAGYNSREFKANSDCEEIVKKGQVYAWNPTIAGVKSEDTILVKDGLSEILTVSDNFPTKEVELDGISIKRPDILVR</sequence>
<organism evidence="2 3">
    <name type="scientific">Caldanaerovirga acetigignens</name>
    <dbReference type="NCBI Taxonomy" id="447595"/>
    <lineage>
        <taxon>Bacteria</taxon>
        <taxon>Bacillati</taxon>
        <taxon>Bacillota</taxon>
        <taxon>Clostridia</taxon>
        <taxon>Thermosediminibacterales</taxon>
        <taxon>Thermosediminibacteraceae</taxon>
        <taxon>Caldanaerovirga</taxon>
    </lineage>
</organism>
<keyword evidence="3" id="KW-1185">Reference proteome</keyword>
<dbReference type="Gene3D" id="3.90.230.10">
    <property type="entry name" value="Creatinase/methionine aminopeptidase superfamily"/>
    <property type="match status" value="1"/>
</dbReference>
<dbReference type="InterPro" id="IPR036005">
    <property type="entry name" value="Creatinase/aminopeptidase-like"/>
</dbReference>
<keyword evidence="2" id="KW-0378">Hydrolase</keyword>
<dbReference type="InterPro" id="IPR029149">
    <property type="entry name" value="Creatin/AminoP/Spt16_N"/>
</dbReference>
<dbReference type="OrthoDB" id="4850044at2"/>
<reference evidence="3" key="1">
    <citation type="submission" date="2016-11" db="EMBL/GenBank/DDBJ databases">
        <authorList>
            <person name="Varghese N."/>
            <person name="Submissions S."/>
        </authorList>
    </citation>
    <scope>NUCLEOTIDE SEQUENCE [LARGE SCALE GENOMIC DNA]</scope>
    <source>
        <strain evidence="3">DSM 18802</strain>
    </source>
</reference>
<dbReference type="EMBL" id="FRCR01000002">
    <property type="protein sequence ID" value="SHM16435.1"/>
    <property type="molecule type" value="Genomic_DNA"/>
</dbReference>
<dbReference type="RefSeq" id="WP_073253782.1">
    <property type="nucleotide sequence ID" value="NZ_FRCR01000002.1"/>
</dbReference>
<dbReference type="STRING" id="447595.SAMN05660826_00359"/>
<proteinExistence type="predicted"/>
<dbReference type="CDD" id="cd01066">
    <property type="entry name" value="APP_MetAP"/>
    <property type="match status" value="1"/>
</dbReference>
<dbReference type="SUPFAM" id="SSF55920">
    <property type="entry name" value="Creatinase/aminopeptidase"/>
    <property type="match status" value="1"/>
</dbReference>